<proteinExistence type="predicted"/>
<dbReference type="EMBL" id="JABELD010000017">
    <property type="protein sequence ID" value="MBU2737691.1"/>
    <property type="molecule type" value="Genomic_DNA"/>
</dbReference>
<comment type="caution">
    <text evidence="1">The sequence shown here is derived from an EMBL/GenBank/DDBJ whole genome shotgun (WGS) entry which is preliminary data.</text>
</comment>
<reference evidence="1 2" key="1">
    <citation type="journal article" date="2021" name="ISME J.">
        <title>Genomic evolution of the class Acidithiobacillia: deep-branching Proteobacteria living in extreme acidic conditions.</title>
        <authorList>
            <person name="Moya-Beltran A."/>
            <person name="Beard S."/>
            <person name="Rojas-Villalobos C."/>
            <person name="Issotta F."/>
            <person name="Gallardo Y."/>
            <person name="Ulloa R."/>
            <person name="Giaveno A."/>
            <person name="Degli Esposti M."/>
            <person name="Johnson D.B."/>
            <person name="Quatrini R."/>
        </authorList>
    </citation>
    <scope>NUCLEOTIDE SEQUENCE [LARGE SCALE GENOMIC DNA]</scope>
    <source>
        <strain evidence="1 2">ATCC 19703</strain>
    </source>
</reference>
<sequence>MSLESIIHQQQETLQRWHQQSQRDAEDLAESLNESFQVHVAAELDGFVWDFADDFVTMITAEWGDRYAREVDAHWQKTLGRLQSQLEAYVGDETPEYAQTANELDRRSLYFCVDKSVFQKAFDAAKPGVLGMLLAPSMDNERWDDWSAEQNQKILQSLKKALSSILPKIALAISKTLDDAYDEYAQGLALLKPGALVEA</sequence>
<accession>A0ABS5ZM13</accession>
<name>A0ABS5ZM13_9PROT</name>
<protein>
    <submittedName>
        <fullName evidence="1">Uncharacterized protein</fullName>
    </submittedName>
</protein>
<dbReference type="RefSeq" id="WP_215862735.1">
    <property type="nucleotide sequence ID" value="NZ_JABELD010000017.1"/>
</dbReference>
<evidence type="ECO:0000313" key="2">
    <source>
        <dbReference type="Proteomes" id="UP001197028"/>
    </source>
</evidence>
<keyword evidence="2" id="KW-1185">Reference proteome</keyword>
<evidence type="ECO:0000313" key="1">
    <source>
        <dbReference type="EMBL" id="MBU2737691.1"/>
    </source>
</evidence>
<dbReference type="Proteomes" id="UP001197028">
    <property type="component" value="Unassembled WGS sequence"/>
</dbReference>
<gene>
    <name evidence="1" type="ORF">HJG40_02480</name>
</gene>
<organism evidence="1 2">
    <name type="scientific">Acidithiobacillus concretivorus</name>
    <dbReference type="NCBI Taxonomy" id="3063952"/>
    <lineage>
        <taxon>Bacteria</taxon>
        <taxon>Pseudomonadati</taxon>
        <taxon>Pseudomonadota</taxon>
        <taxon>Acidithiobacillia</taxon>
        <taxon>Acidithiobacillales</taxon>
        <taxon>Acidithiobacillaceae</taxon>
        <taxon>Acidithiobacillus</taxon>
    </lineage>
</organism>